<dbReference type="EMBL" id="CP001649">
    <property type="protein sequence ID" value="ACS78624.1"/>
    <property type="molecule type" value="Genomic_DNA"/>
</dbReference>
<dbReference type="GO" id="GO:0032259">
    <property type="term" value="P:methylation"/>
    <property type="evidence" value="ECO:0007669"/>
    <property type="project" value="UniProtKB-KW"/>
</dbReference>
<dbReference type="PANTHER" id="PTHR43861:SF6">
    <property type="entry name" value="METHYLTRANSFERASE TYPE 11"/>
    <property type="match status" value="1"/>
</dbReference>
<dbReference type="InterPro" id="IPR029063">
    <property type="entry name" value="SAM-dependent_MTases_sf"/>
</dbReference>
<dbReference type="Pfam" id="PF13489">
    <property type="entry name" value="Methyltransf_23"/>
    <property type="match status" value="1"/>
</dbReference>
<dbReference type="Gene3D" id="3.40.50.150">
    <property type="entry name" value="Vaccinia Virus protein VP39"/>
    <property type="match status" value="1"/>
</dbReference>
<dbReference type="HOGENOM" id="CLU_1265435_0_0_7"/>
<keyword evidence="2" id="KW-1185">Reference proteome</keyword>
<dbReference type="PANTHER" id="PTHR43861">
    <property type="entry name" value="TRANS-ACONITATE 2-METHYLTRANSFERASE-RELATED"/>
    <property type="match status" value="1"/>
</dbReference>
<dbReference type="CDD" id="cd02440">
    <property type="entry name" value="AdoMet_MTases"/>
    <property type="match status" value="1"/>
</dbReference>
<dbReference type="KEGG" id="dsa:Desal_0557"/>
<keyword evidence="1" id="KW-0489">Methyltransferase</keyword>
<dbReference type="STRING" id="526222.Desal_0557"/>
<organism evidence="1 2">
    <name type="scientific">Maridesulfovibrio salexigens (strain ATCC 14822 / DSM 2638 / NCIMB 8403 / VKM B-1763)</name>
    <name type="common">Desulfovibrio salexigens</name>
    <dbReference type="NCBI Taxonomy" id="526222"/>
    <lineage>
        <taxon>Bacteria</taxon>
        <taxon>Pseudomonadati</taxon>
        <taxon>Thermodesulfobacteriota</taxon>
        <taxon>Desulfovibrionia</taxon>
        <taxon>Desulfovibrionales</taxon>
        <taxon>Desulfovibrionaceae</taxon>
        <taxon>Maridesulfovibrio</taxon>
    </lineage>
</organism>
<sequence>MIRLSPHMAHNLKKDPKRLAFVLARYSFAAQMTADCGSILELGCSEGIGAAMLHGGTKQYLGMDLDTPAIEAARNNFASDKVCFKNENFLNMDEGKFEAVVSLDVVEHISKGADEDAFFKTIHDNITENGVCVIGTPNITSTPYASPESMRGHVNMFDAMRLKSTLENYFKNVFIFSMNDEMVHTGFHSMAHYLFAVGCNKIT</sequence>
<evidence type="ECO:0000313" key="2">
    <source>
        <dbReference type="Proteomes" id="UP000002601"/>
    </source>
</evidence>
<protein>
    <submittedName>
        <fullName evidence="1">Methyltransferase type 11</fullName>
    </submittedName>
</protein>
<dbReference type="SUPFAM" id="SSF53335">
    <property type="entry name" value="S-adenosyl-L-methionine-dependent methyltransferases"/>
    <property type="match status" value="1"/>
</dbReference>
<reference evidence="1 2" key="1">
    <citation type="submission" date="2009-06" db="EMBL/GenBank/DDBJ databases">
        <title>Complete sequence of Desulfovibrio salexigens DSM 2638.</title>
        <authorList>
            <consortium name="US DOE Joint Genome Institute"/>
            <person name="Lucas S."/>
            <person name="Copeland A."/>
            <person name="Lapidus A."/>
            <person name="Glavina del Rio T."/>
            <person name="Tice H."/>
            <person name="Bruce D."/>
            <person name="Goodwin L."/>
            <person name="Pitluck S."/>
            <person name="Munk A.C."/>
            <person name="Brettin T."/>
            <person name="Detter J.C."/>
            <person name="Han C."/>
            <person name="Tapia R."/>
            <person name="Larimer F."/>
            <person name="Land M."/>
            <person name="Hauser L."/>
            <person name="Kyrpides N."/>
            <person name="Anderson I."/>
            <person name="Wall J.D."/>
            <person name="Arkin A.P."/>
            <person name="Dehal P."/>
            <person name="Chivian D."/>
            <person name="Giles B."/>
            <person name="Hazen T.C."/>
        </authorList>
    </citation>
    <scope>NUCLEOTIDE SEQUENCE [LARGE SCALE GENOMIC DNA]</scope>
    <source>
        <strain evidence="2">ATCC 14822 / DSM 2638 / NCIMB 8403 / VKM B-1763</strain>
    </source>
</reference>
<dbReference type="GO" id="GO:0008168">
    <property type="term" value="F:methyltransferase activity"/>
    <property type="evidence" value="ECO:0007669"/>
    <property type="project" value="UniProtKB-KW"/>
</dbReference>
<dbReference type="Proteomes" id="UP000002601">
    <property type="component" value="Chromosome"/>
</dbReference>
<evidence type="ECO:0000313" key="1">
    <source>
        <dbReference type="EMBL" id="ACS78624.1"/>
    </source>
</evidence>
<dbReference type="RefSeq" id="WP_015850443.1">
    <property type="nucleotide sequence ID" value="NC_012881.1"/>
</dbReference>
<keyword evidence="1" id="KW-0808">Transferase</keyword>
<name>C6BXR6_MARSD</name>
<dbReference type="OrthoDB" id="334416at2"/>
<proteinExistence type="predicted"/>
<gene>
    <name evidence="1" type="ordered locus">Desal_0557</name>
</gene>
<dbReference type="AlphaFoldDB" id="C6BXR6"/>
<accession>C6BXR6</accession>
<dbReference type="eggNOG" id="COG2518">
    <property type="taxonomic scope" value="Bacteria"/>
</dbReference>